<comment type="similarity">
    <text evidence="1 5">Belongs to the 5-formyltetrahydrofolate cyclo-ligase family.</text>
</comment>
<organism evidence="6 7">
    <name type="scientific">Subdoligranulum variabile</name>
    <dbReference type="NCBI Taxonomy" id="214851"/>
    <lineage>
        <taxon>Bacteria</taxon>
        <taxon>Bacillati</taxon>
        <taxon>Bacillota</taxon>
        <taxon>Clostridia</taxon>
        <taxon>Eubacteriales</taxon>
        <taxon>Oscillospiraceae</taxon>
        <taxon>Subdoligranulum</taxon>
    </lineage>
</organism>
<evidence type="ECO:0000313" key="6">
    <source>
        <dbReference type="EMBL" id="HJG29082.1"/>
    </source>
</evidence>
<comment type="cofactor">
    <cofactor evidence="5">
        <name>Mg(2+)</name>
        <dbReference type="ChEBI" id="CHEBI:18420"/>
    </cofactor>
</comment>
<evidence type="ECO:0000256" key="2">
    <source>
        <dbReference type="ARBA" id="ARBA00022741"/>
    </source>
</evidence>
<dbReference type="PANTHER" id="PTHR23407:SF1">
    <property type="entry name" value="5-FORMYLTETRAHYDROFOLATE CYCLO-LIGASE"/>
    <property type="match status" value="1"/>
</dbReference>
<evidence type="ECO:0000256" key="4">
    <source>
        <dbReference type="PIRSR" id="PIRSR006806-1"/>
    </source>
</evidence>
<keyword evidence="5" id="KW-0460">Magnesium</keyword>
<keyword evidence="2 4" id="KW-0547">Nucleotide-binding</keyword>
<keyword evidence="5" id="KW-0479">Metal-binding</keyword>
<dbReference type="AlphaFoldDB" id="A0A921LPN6"/>
<feature type="binding site" evidence="4">
    <location>
        <begin position="3"/>
        <end position="7"/>
    </location>
    <ligand>
        <name>ATP</name>
        <dbReference type="ChEBI" id="CHEBI:30616"/>
    </ligand>
</feature>
<proteinExistence type="inferred from homology"/>
<name>A0A921LPN6_9FIRM</name>
<dbReference type="InterPro" id="IPR002698">
    <property type="entry name" value="FTHF_cligase"/>
</dbReference>
<comment type="catalytic activity">
    <reaction evidence="5">
        <text>(6S)-5-formyl-5,6,7,8-tetrahydrofolate + ATP = (6R)-5,10-methenyltetrahydrofolate + ADP + phosphate</text>
        <dbReference type="Rhea" id="RHEA:10488"/>
        <dbReference type="ChEBI" id="CHEBI:30616"/>
        <dbReference type="ChEBI" id="CHEBI:43474"/>
        <dbReference type="ChEBI" id="CHEBI:57455"/>
        <dbReference type="ChEBI" id="CHEBI:57457"/>
        <dbReference type="ChEBI" id="CHEBI:456216"/>
        <dbReference type="EC" id="6.3.3.2"/>
    </reaction>
</comment>
<dbReference type="GO" id="GO:0030272">
    <property type="term" value="F:5-formyltetrahydrofolate cyclo-ligase activity"/>
    <property type="evidence" value="ECO:0007669"/>
    <property type="project" value="UniProtKB-EC"/>
</dbReference>
<feature type="binding site" evidence="4">
    <location>
        <position position="46"/>
    </location>
    <ligand>
        <name>substrate</name>
    </ligand>
</feature>
<dbReference type="EMBL" id="DYVE01000275">
    <property type="protein sequence ID" value="HJG29082.1"/>
    <property type="molecule type" value="Genomic_DNA"/>
</dbReference>
<dbReference type="Proteomes" id="UP000782880">
    <property type="component" value="Unassembled WGS sequence"/>
</dbReference>
<evidence type="ECO:0000256" key="5">
    <source>
        <dbReference type="RuleBase" id="RU361279"/>
    </source>
</evidence>
<keyword evidence="6" id="KW-0436">Ligase</keyword>
<gene>
    <name evidence="6" type="ORF">K8V20_10635</name>
</gene>
<protein>
    <recommendedName>
        <fullName evidence="5">5-formyltetrahydrofolate cyclo-ligase</fullName>
        <ecNumber evidence="5">6.3.3.2</ecNumber>
    </recommendedName>
</protein>
<dbReference type="NCBIfam" id="TIGR02727">
    <property type="entry name" value="MTHFS_bact"/>
    <property type="match status" value="1"/>
</dbReference>
<feature type="binding site" evidence="4">
    <location>
        <position position="51"/>
    </location>
    <ligand>
        <name>substrate</name>
    </ligand>
</feature>
<reference evidence="6" key="2">
    <citation type="submission" date="2021-09" db="EMBL/GenBank/DDBJ databases">
        <authorList>
            <person name="Gilroy R."/>
        </authorList>
    </citation>
    <scope>NUCLEOTIDE SEQUENCE</scope>
    <source>
        <strain evidence="6">ChiBcec21-2208</strain>
    </source>
</reference>
<dbReference type="PANTHER" id="PTHR23407">
    <property type="entry name" value="ATPASE INHIBITOR/5-FORMYLTETRAHYDROFOLATE CYCLO-LIGASE"/>
    <property type="match status" value="1"/>
</dbReference>
<dbReference type="PIRSF" id="PIRSF006806">
    <property type="entry name" value="FTHF_cligase"/>
    <property type="match status" value="1"/>
</dbReference>
<feature type="binding site" evidence="4">
    <location>
        <begin position="130"/>
        <end position="138"/>
    </location>
    <ligand>
        <name>ATP</name>
        <dbReference type="ChEBI" id="CHEBI:30616"/>
    </ligand>
</feature>
<dbReference type="GO" id="GO:0009396">
    <property type="term" value="P:folic acid-containing compound biosynthetic process"/>
    <property type="evidence" value="ECO:0007669"/>
    <property type="project" value="TreeGrafter"/>
</dbReference>
<dbReference type="Pfam" id="PF01812">
    <property type="entry name" value="5-FTHF_cyc-lig"/>
    <property type="match status" value="1"/>
</dbReference>
<dbReference type="EC" id="6.3.3.2" evidence="5"/>
<accession>A0A921LPN6</accession>
<dbReference type="GO" id="GO:0035999">
    <property type="term" value="P:tetrahydrofolate interconversion"/>
    <property type="evidence" value="ECO:0007669"/>
    <property type="project" value="TreeGrafter"/>
</dbReference>
<evidence type="ECO:0000256" key="3">
    <source>
        <dbReference type="ARBA" id="ARBA00022840"/>
    </source>
</evidence>
<dbReference type="Gene3D" id="3.40.50.10420">
    <property type="entry name" value="NagB/RpiA/CoA transferase-like"/>
    <property type="match status" value="1"/>
</dbReference>
<dbReference type="GO" id="GO:0046872">
    <property type="term" value="F:metal ion binding"/>
    <property type="evidence" value="ECO:0007669"/>
    <property type="project" value="UniProtKB-KW"/>
</dbReference>
<sequence>MTKRDARNRAKTLRAGLNMKAIGSQMAQTLFALPQWQKAEVLLGYVSLPDEPDTLPLLQRTLQEGKRLLLPRVTGPHTMDWVEISHLELLQRGAYGIWEPPAGLPSVQPYTAPNALALVPCLAASCDGVRLGRGGGYYDRFLEQYKGERLLLCPSALVWLDVPNDDWDIRFAPEEILTEKGILI</sequence>
<dbReference type="InterPro" id="IPR024185">
    <property type="entry name" value="FTHF_cligase-like_sf"/>
</dbReference>
<evidence type="ECO:0000313" key="7">
    <source>
        <dbReference type="Proteomes" id="UP000782880"/>
    </source>
</evidence>
<reference evidence="6" key="1">
    <citation type="journal article" date="2021" name="PeerJ">
        <title>Extensive microbial diversity within the chicken gut microbiome revealed by metagenomics and culture.</title>
        <authorList>
            <person name="Gilroy R."/>
            <person name="Ravi A."/>
            <person name="Getino M."/>
            <person name="Pursley I."/>
            <person name="Horton D.L."/>
            <person name="Alikhan N.F."/>
            <person name="Baker D."/>
            <person name="Gharbi K."/>
            <person name="Hall N."/>
            <person name="Watson M."/>
            <person name="Adriaenssens E.M."/>
            <person name="Foster-Nyarko E."/>
            <person name="Jarju S."/>
            <person name="Secka A."/>
            <person name="Antonio M."/>
            <person name="Oren A."/>
            <person name="Chaudhuri R.R."/>
            <person name="La Ragione R."/>
            <person name="Hildebrand F."/>
            <person name="Pallen M.J."/>
        </authorList>
    </citation>
    <scope>NUCLEOTIDE SEQUENCE</scope>
    <source>
        <strain evidence="6">ChiBcec21-2208</strain>
    </source>
</reference>
<evidence type="ECO:0000256" key="1">
    <source>
        <dbReference type="ARBA" id="ARBA00010638"/>
    </source>
</evidence>
<keyword evidence="3 4" id="KW-0067">ATP-binding</keyword>
<dbReference type="SUPFAM" id="SSF100950">
    <property type="entry name" value="NagB/RpiA/CoA transferase-like"/>
    <property type="match status" value="1"/>
</dbReference>
<dbReference type="GO" id="GO:0005524">
    <property type="term" value="F:ATP binding"/>
    <property type="evidence" value="ECO:0007669"/>
    <property type="project" value="UniProtKB-KW"/>
</dbReference>
<dbReference type="InterPro" id="IPR037171">
    <property type="entry name" value="NagB/RpiA_transferase-like"/>
</dbReference>
<comment type="caution">
    <text evidence="6">The sequence shown here is derived from an EMBL/GenBank/DDBJ whole genome shotgun (WGS) entry which is preliminary data.</text>
</comment>